<comment type="caution">
    <text evidence="1">The sequence shown here is derived from an EMBL/GenBank/DDBJ whole genome shotgun (WGS) entry which is preliminary data.</text>
</comment>
<evidence type="ECO:0000313" key="1">
    <source>
        <dbReference type="EMBL" id="ETW92445.1"/>
    </source>
</evidence>
<keyword evidence="2" id="KW-1185">Reference proteome</keyword>
<name>W4L445_ENTF1</name>
<organism evidence="1 2">
    <name type="scientific">Entotheonella factor</name>
    <dbReference type="NCBI Taxonomy" id="1429438"/>
    <lineage>
        <taxon>Bacteria</taxon>
        <taxon>Pseudomonadati</taxon>
        <taxon>Nitrospinota/Tectimicrobiota group</taxon>
        <taxon>Candidatus Tectimicrobiota</taxon>
        <taxon>Candidatus Entotheonellia</taxon>
        <taxon>Candidatus Entotheonellales</taxon>
        <taxon>Candidatus Entotheonellaceae</taxon>
        <taxon>Candidatus Entotheonella</taxon>
    </lineage>
</organism>
<dbReference type="EMBL" id="AZHW01001482">
    <property type="protein sequence ID" value="ETW92445.1"/>
    <property type="molecule type" value="Genomic_DNA"/>
</dbReference>
<dbReference type="AlphaFoldDB" id="W4L445"/>
<proteinExistence type="predicted"/>
<sequence>MRAYKVETTIPENGVLELDTLPFRAGEAVEVIILAREEPKREG</sequence>
<protein>
    <submittedName>
        <fullName evidence="1">Uncharacterized protein</fullName>
    </submittedName>
</protein>
<dbReference type="HOGENOM" id="CLU_3243540_0_0_7"/>
<gene>
    <name evidence="1" type="ORF">ETSY1_43615</name>
</gene>
<dbReference type="Proteomes" id="UP000019141">
    <property type="component" value="Unassembled WGS sequence"/>
</dbReference>
<feature type="non-terminal residue" evidence="1">
    <location>
        <position position="43"/>
    </location>
</feature>
<evidence type="ECO:0000313" key="2">
    <source>
        <dbReference type="Proteomes" id="UP000019141"/>
    </source>
</evidence>
<reference evidence="1 2" key="1">
    <citation type="journal article" date="2014" name="Nature">
        <title>An environmental bacterial taxon with a large and distinct metabolic repertoire.</title>
        <authorList>
            <person name="Wilson M.C."/>
            <person name="Mori T."/>
            <person name="Ruckert C."/>
            <person name="Uria A.R."/>
            <person name="Helf M.J."/>
            <person name="Takada K."/>
            <person name="Gernert C."/>
            <person name="Steffens U.A."/>
            <person name="Heycke N."/>
            <person name="Schmitt S."/>
            <person name="Rinke C."/>
            <person name="Helfrich E.J."/>
            <person name="Brachmann A.O."/>
            <person name="Gurgui C."/>
            <person name="Wakimoto T."/>
            <person name="Kracht M."/>
            <person name="Crusemann M."/>
            <person name="Hentschel U."/>
            <person name="Abe I."/>
            <person name="Matsunaga S."/>
            <person name="Kalinowski J."/>
            <person name="Takeyama H."/>
            <person name="Piel J."/>
        </authorList>
    </citation>
    <scope>NUCLEOTIDE SEQUENCE [LARGE SCALE GENOMIC DNA]</scope>
    <source>
        <strain evidence="2">TSY1</strain>
    </source>
</reference>
<accession>W4L445</accession>